<dbReference type="GO" id="GO:0005737">
    <property type="term" value="C:cytoplasm"/>
    <property type="evidence" value="ECO:0007669"/>
    <property type="project" value="TreeGrafter"/>
</dbReference>
<proteinExistence type="inferred from homology"/>
<gene>
    <name evidence="2" type="ORF">BD410DRAFT_265337</name>
</gene>
<dbReference type="InterPro" id="IPR036291">
    <property type="entry name" value="NAD(P)-bd_dom_sf"/>
</dbReference>
<name>A0A4Y7Q362_9AGAM</name>
<accession>A0A4Y7Q362</accession>
<dbReference type="AlphaFoldDB" id="A0A4Y7Q362"/>
<keyword evidence="3" id="KW-1185">Reference proteome</keyword>
<dbReference type="Gene3D" id="3.30.1780.10">
    <property type="entry name" value="ornithine cyclodeaminase, domain 1"/>
    <property type="match status" value="1"/>
</dbReference>
<sequence length="341" mass="36142">MLVLSAADIANVVATFSPDLLTGMMAFVFVGMTGKDGVQCPQRTTVTSSNYDALIMPSSIDTLGTAVKIVCVPKERTIHGLPASTLLLDKKTGALRALINASSLTALRTGAGSALATNLVGPTVPHVLLCFGAGKQTDAHIDILLRAFPSFNHCIIVNRTKNDRLAMLHSSLERRFPDVQFTLGCAVEGIGLDAFDLQHAVEAADVICTATSSKKPLFQSQWVKVGTHINLVGSYTPHMAEVDDALIRRAGRVLVDSKYACLHEAGELLSAGISMDEMVEVGEITHVDGTGLHDEVIRLKSAGDITIFKSVGIATQDNVIAHAVVDKATSMGIGTHIPAYD</sequence>
<dbReference type="SUPFAM" id="SSF51735">
    <property type="entry name" value="NAD(P)-binding Rossmann-fold domains"/>
    <property type="match status" value="1"/>
</dbReference>
<dbReference type="OrthoDB" id="41492at2759"/>
<dbReference type="PANTHER" id="PTHR13812">
    <property type="entry name" value="KETIMINE REDUCTASE MU-CRYSTALLIN"/>
    <property type="match status" value="1"/>
</dbReference>
<dbReference type="InterPro" id="IPR023401">
    <property type="entry name" value="ODC_N"/>
</dbReference>
<dbReference type="VEuPathDB" id="FungiDB:BD410DRAFT_265337"/>
<protein>
    <submittedName>
        <fullName evidence="2">NAD-binding protein</fullName>
    </submittedName>
</protein>
<reference evidence="2 3" key="1">
    <citation type="submission" date="2018-06" db="EMBL/GenBank/DDBJ databases">
        <title>A transcriptomic atlas of mushroom development highlights an independent origin of complex multicellularity.</title>
        <authorList>
            <consortium name="DOE Joint Genome Institute"/>
            <person name="Krizsan K."/>
            <person name="Almasi E."/>
            <person name="Merenyi Z."/>
            <person name="Sahu N."/>
            <person name="Viragh M."/>
            <person name="Koszo T."/>
            <person name="Mondo S."/>
            <person name="Kiss B."/>
            <person name="Balint B."/>
            <person name="Kues U."/>
            <person name="Barry K."/>
            <person name="Hegedus J.C."/>
            <person name="Henrissat B."/>
            <person name="Johnson J."/>
            <person name="Lipzen A."/>
            <person name="Ohm R."/>
            <person name="Nagy I."/>
            <person name="Pangilinan J."/>
            <person name="Yan J."/>
            <person name="Xiong Y."/>
            <person name="Grigoriev I.V."/>
            <person name="Hibbett D.S."/>
            <person name="Nagy L.G."/>
        </authorList>
    </citation>
    <scope>NUCLEOTIDE SEQUENCE [LARGE SCALE GENOMIC DNA]</scope>
    <source>
        <strain evidence="2 3">SZMC22713</strain>
    </source>
</reference>
<dbReference type="EMBL" id="ML170176">
    <property type="protein sequence ID" value="TDL22087.1"/>
    <property type="molecule type" value="Genomic_DNA"/>
</dbReference>
<dbReference type="STRING" id="50990.A0A4Y7Q362"/>
<comment type="similarity">
    <text evidence="1">Belongs to the ornithine cyclodeaminase/mu-crystallin family.</text>
</comment>
<dbReference type="PIRSF" id="PIRSF001439">
    <property type="entry name" value="CryM"/>
    <property type="match status" value="1"/>
</dbReference>
<evidence type="ECO:0000313" key="2">
    <source>
        <dbReference type="EMBL" id="TDL22087.1"/>
    </source>
</evidence>
<evidence type="ECO:0000256" key="1">
    <source>
        <dbReference type="ARBA" id="ARBA00008903"/>
    </source>
</evidence>
<dbReference type="InterPro" id="IPR003462">
    <property type="entry name" value="ODC_Mu_crystall"/>
</dbReference>
<organism evidence="2 3">
    <name type="scientific">Rickenella mellea</name>
    <dbReference type="NCBI Taxonomy" id="50990"/>
    <lineage>
        <taxon>Eukaryota</taxon>
        <taxon>Fungi</taxon>
        <taxon>Dikarya</taxon>
        <taxon>Basidiomycota</taxon>
        <taxon>Agaricomycotina</taxon>
        <taxon>Agaricomycetes</taxon>
        <taxon>Hymenochaetales</taxon>
        <taxon>Rickenellaceae</taxon>
        <taxon>Rickenella</taxon>
    </lineage>
</organism>
<dbReference type="PANTHER" id="PTHR13812:SF19">
    <property type="entry name" value="KETIMINE REDUCTASE MU-CRYSTALLIN"/>
    <property type="match status" value="1"/>
</dbReference>
<dbReference type="Gene3D" id="3.40.50.720">
    <property type="entry name" value="NAD(P)-binding Rossmann-like Domain"/>
    <property type="match status" value="1"/>
</dbReference>
<evidence type="ECO:0000313" key="3">
    <source>
        <dbReference type="Proteomes" id="UP000294933"/>
    </source>
</evidence>
<dbReference type="Pfam" id="PF02423">
    <property type="entry name" value="OCD_Mu_crystall"/>
    <property type="match status" value="1"/>
</dbReference>
<dbReference type="Proteomes" id="UP000294933">
    <property type="component" value="Unassembled WGS sequence"/>
</dbReference>